<dbReference type="OrthoDB" id="2959108at2759"/>
<feature type="domain" description="XPG-I" evidence="1">
    <location>
        <begin position="75"/>
        <end position="146"/>
    </location>
</feature>
<dbReference type="InterPro" id="IPR006086">
    <property type="entry name" value="XPG-I_dom"/>
</dbReference>
<dbReference type="InterPro" id="IPR029060">
    <property type="entry name" value="PIN-like_dom_sf"/>
</dbReference>
<dbReference type="Pfam" id="PF00867">
    <property type="entry name" value="XPG_I"/>
    <property type="match status" value="1"/>
</dbReference>
<proteinExistence type="predicted"/>
<dbReference type="AlphaFoldDB" id="A0A9P7DQV1"/>
<keyword evidence="3" id="KW-1185">Reference proteome</keyword>
<dbReference type="CDD" id="cd09870">
    <property type="entry name" value="PIN_YEN1"/>
    <property type="match status" value="1"/>
</dbReference>
<dbReference type="InterPro" id="IPR006084">
    <property type="entry name" value="XPG/Rad2"/>
</dbReference>
<protein>
    <submittedName>
        <fullName evidence="2">PIN domain-like protein</fullName>
    </submittedName>
</protein>
<feature type="non-terminal residue" evidence="2">
    <location>
        <position position="336"/>
    </location>
</feature>
<evidence type="ECO:0000313" key="2">
    <source>
        <dbReference type="EMBL" id="KAG1800900.1"/>
    </source>
</evidence>
<accession>A0A9P7DQV1</accession>
<gene>
    <name evidence="2" type="ORF">HD556DRAFT_1229656</name>
</gene>
<dbReference type="PANTHER" id="PTHR11081">
    <property type="entry name" value="FLAP ENDONUCLEASE FAMILY MEMBER"/>
    <property type="match status" value="1"/>
</dbReference>
<dbReference type="RefSeq" id="XP_041164642.1">
    <property type="nucleotide sequence ID" value="XM_041297295.1"/>
</dbReference>
<comment type="caution">
    <text evidence="2">The sequence shown here is derived from an EMBL/GenBank/DDBJ whole genome shotgun (WGS) entry which is preliminary data.</text>
</comment>
<dbReference type="Proteomes" id="UP000719766">
    <property type="component" value="Unassembled WGS sequence"/>
</dbReference>
<dbReference type="GO" id="GO:0017108">
    <property type="term" value="F:5'-flap endonuclease activity"/>
    <property type="evidence" value="ECO:0007669"/>
    <property type="project" value="TreeGrafter"/>
</dbReference>
<dbReference type="PRINTS" id="PR00853">
    <property type="entry name" value="XPGRADSUPER"/>
</dbReference>
<name>A0A9P7DQV1_9AGAM</name>
<dbReference type="InterPro" id="IPR036279">
    <property type="entry name" value="5-3_exonuclease_C_sf"/>
</dbReference>
<organism evidence="2 3">
    <name type="scientific">Suillus plorans</name>
    <dbReference type="NCBI Taxonomy" id="116603"/>
    <lineage>
        <taxon>Eukaryota</taxon>
        <taxon>Fungi</taxon>
        <taxon>Dikarya</taxon>
        <taxon>Basidiomycota</taxon>
        <taxon>Agaricomycotina</taxon>
        <taxon>Agaricomycetes</taxon>
        <taxon>Agaricomycetidae</taxon>
        <taxon>Boletales</taxon>
        <taxon>Suillineae</taxon>
        <taxon>Suillaceae</taxon>
        <taxon>Suillus</taxon>
    </lineage>
</organism>
<dbReference type="EMBL" id="JABBWE010000008">
    <property type="protein sequence ID" value="KAG1800900.1"/>
    <property type="molecule type" value="Genomic_DNA"/>
</dbReference>
<dbReference type="GeneID" id="64591059"/>
<dbReference type="PANTHER" id="PTHR11081:SF75">
    <property type="entry name" value="ENDONUCLEASE, PUTATIVE (AFU_ORTHOLOGUE AFUA_3G13260)-RELATED"/>
    <property type="match status" value="1"/>
</dbReference>
<dbReference type="GO" id="GO:0006281">
    <property type="term" value="P:DNA repair"/>
    <property type="evidence" value="ECO:0007669"/>
    <property type="project" value="UniProtKB-ARBA"/>
</dbReference>
<evidence type="ECO:0000313" key="3">
    <source>
        <dbReference type="Proteomes" id="UP000719766"/>
    </source>
</evidence>
<dbReference type="SMART" id="SM00484">
    <property type="entry name" value="XPGI"/>
    <property type="match status" value="1"/>
</dbReference>
<evidence type="ECO:0000259" key="1">
    <source>
        <dbReference type="SMART" id="SM00484"/>
    </source>
</evidence>
<dbReference type="Gene3D" id="3.40.50.1010">
    <property type="entry name" value="5'-nuclease"/>
    <property type="match status" value="1"/>
</dbReference>
<sequence length="336" mass="37245">SLWMAESQHIPYRGHAQAGANAELKSLFRKLARLYCIPSEVIIVFDGPAKPAIKRGKHVMKTPSWLTEPFKHFAETLGFAVHDAAGEAEAELAALSRSGIIDAVITEDSDALVFGASRVFRSDPGCPDNVIIYSADNIQRHGQVMLSDGGLLLMALLCGGDYHDGLPGCRWKTARGLAQYGVGNDLLQEARAHSLASSHEGLKDYIHGWFHRLQEILVKDPLGHIGRRHPKFLNNIPNSFPDVSVVLAYVKPPISAQLVNHDPRSLIRSKVLDLENLAYLCEFHFCWSRYTPPGPVRDAENMGTMQKLQDYIWPGICIRVLLEVRPAHIHCHAALS</sequence>
<dbReference type="SUPFAM" id="SSF88723">
    <property type="entry name" value="PIN domain-like"/>
    <property type="match status" value="1"/>
</dbReference>
<dbReference type="SUPFAM" id="SSF47807">
    <property type="entry name" value="5' to 3' exonuclease, C-terminal subdomain"/>
    <property type="match status" value="1"/>
</dbReference>
<reference evidence="2" key="1">
    <citation type="journal article" date="2020" name="New Phytol.">
        <title>Comparative genomics reveals dynamic genome evolution in host specialist ectomycorrhizal fungi.</title>
        <authorList>
            <person name="Lofgren L.A."/>
            <person name="Nguyen N.H."/>
            <person name="Vilgalys R."/>
            <person name="Ruytinx J."/>
            <person name="Liao H.L."/>
            <person name="Branco S."/>
            <person name="Kuo A."/>
            <person name="LaButti K."/>
            <person name="Lipzen A."/>
            <person name="Andreopoulos W."/>
            <person name="Pangilinan J."/>
            <person name="Riley R."/>
            <person name="Hundley H."/>
            <person name="Na H."/>
            <person name="Barry K."/>
            <person name="Grigoriev I.V."/>
            <person name="Stajich J.E."/>
            <person name="Kennedy P.G."/>
        </authorList>
    </citation>
    <scope>NUCLEOTIDE SEQUENCE</scope>
    <source>
        <strain evidence="2">S12</strain>
    </source>
</reference>